<dbReference type="Pfam" id="PF08534">
    <property type="entry name" value="Redoxin"/>
    <property type="match status" value="1"/>
</dbReference>
<feature type="chain" id="PRO_5013337311" evidence="1">
    <location>
        <begin position="30"/>
        <end position="167"/>
    </location>
</feature>
<protein>
    <submittedName>
        <fullName evidence="3">Thiol-disulfide isomerase or thioredoxin</fullName>
    </submittedName>
</protein>
<accession>A0A1M7YAX8</accession>
<keyword evidence="1" id="KW-0732">Signal</keyword>
<dbReference type="EMBL" id="FRFE01000015">
    <property type="protein sequence ID" value="SHO49716.1"/>
    <property type="molecule type" value="Genomic_DNA"/>
</dbReference>
<dbReference type="PANTHER" id="PTHR42852:SF17">
    <property type="entry name" value="THIOREDOXIN-LIKE PROTEIN HI_1115"/>
    <property type="match status" value="1"/>
</dbReference>
<dbReference type="InterPro" id="IPR050553">
    <property type="entry name" value="Thioredoxin_ResA/DsbE_sf"/>
</dbReference>
<evidence type="ECO:0000259" key="2">
    <source>
        <dbReference type="PROSITE" id="PS51352"/>
    </source>
</evidence>
<evidence type="ECO:0000256" key="1">
    <source>
        <dbReference type="SAM" id="SignalP"/>
    </source>
</evidence>
<feature type="domain" description="Thioredoxin" evidence="2">
    <location>
        <begin position="27"/>
        <end position="167"/>
    </location>
</feature>
<dbReference type="GO" id="GO:0016853">
    <property type="term" value="F:isomerase activity"/>
    <property type="evidence" value="ECO:0007669"/>
    <property type="project" value="UniProtKB-KW"/>
</dbReference>
<dbReference type="InterPro" id="IPR036249">
    <property type="entry name" value="Thioredoxin-like_sf"/>
</dbReference>
<evidence type="ECO:0000313" key="4">
    <source>
        <dbReference type="Proteomes" id="UP000184603"/>
    </source>
</evidence>
<gene>
    <name evidence="3" type="ORF">SAMN02745220_03040</name>
</gene>
<dbReference type="GO" id="GO:0016491">
    <property type="term" value="F:oxidoreductase activity"/>
    <property type="evidence" value="ECO:0007669"/>
    <property type="project" value="InterPro"/>
</dbReference>
<name>A0A1M7YAX8_9BACT</name>
<sequence length="167" mass="17982">MKKLSLSCLAGAVLLIVSVSLSLAVSVHASARMPEFVLKNVVDGAEVDSRSFSGKVLLVSFFATWCPPCIEEIPTFIELQTSYADEGFSVVALSVDQGGPEAVATLVGKKKINYPVLMADEETMEKFGGVYGIPVSFLVNMEGNVVKKYPGYVPKSILQKDIQSMLN</sequence>
<dbReference type="OrthoDB" id="9813820at2"/>
<keyword evidence="3" id="KW-0413">Isomerase</keyword>
<dbReference type="InterPro" id="IPR013766">
    <property type="entry name" value="Thioredoxin_domain"/>
</dbReference>
<dbReference type="PROSITE" id="PS51352">
    <property type="entry name" value="THIOREDOXIN_2"/>
    <property type="match status" value="1"/>
</dbReference>
<dbReference type="AlphaFoldDB" id="A0A1M7YAX8"/>
<dbReference type="InterPro" id="IPR013740">
    <property type="entry name" value="Redoxin"/>
</dbReference>
<proteinExistence type="predicted"/>
<organism evidence="3 4">
    <name type="scientific">Desulfopila aestuarii DSM 18488</name>
    <dbReference type="NCBI Taxonomy" id="1121416"/>
    <lineage>
        <taxon>Bacteria</taxon>
        <taxon>Pseudomonadati</taxon>
        <taxon>Thermodesulfobacteriota</taxon>
        <taxon>Desulfobulbia</taxon>
        <taxon>Desulfobulbales</taxon>
        <taxon>Desulfocapsaceae</taxon>
        <taxon>Desulfopila</taxon>
    </lineage>
</organism>
<dbReference type="Proteomes" id="UP000184603">
    <property type="component" value="Unassembled WGS sequence"/>
</dbReference>
<dbReference type="SUPFAM" id="SSF52833">
    <property type="entry name" value="Thioredoxin-like"/>
    <property type="match status" value="1"/>
</dbReference>
<dbReference type="RefSeq" id="WP_073614451.1">
    <property type="nucleotide sequence ID" value="NZ_FRFE01000015.1"/>
</dbReference>
<dbReference type="STRING" id="1121416.SAMN02745220_03040"/>
<evidence type="ECO:0000313" key="3">
    <source>
        <dbReference type="EMBL" id="SHO49716.1"/>
    </source>
</evidence>
<dbReference type="PANTHER" id="PTHR42852">
    <property type="entry name" value="THIOL:DISULFIDE INTERCHANGE PROTEIN DSBE"/>
    <property type="match status" value="1"/>
</dbReference>
<reference evidence="3 4" key="1">
    <citation type="submission" date="2016-12" db="EMBL/GenBank/DDBJ databases">
        <authorList>
            <person name="Song W.-J."/>
            <person name="Kurnit D.M."/>
        </authorList>
    </citation>
    <scope>NUCLEOTIDE SEQUENCE [LARGE SCALE GENOMIC DNA]</scope>
    <source>
        <strain evidence="3 4">DSM 18488</strain>
    </source>
</reference>
<dbReference type="CDD" id="cd02966">
    <property type="entry name" value="TlpA_like_family"/>
    <property type="match status" value="1"/>
</dbReference>
<dbReference type="Gene3D" id="3.40.30.10">
    <property type="entry name" value="Glutaredoxin"/>
    <property type="match status" value="1"/>
</dbReference>
<feature type="signal peptide" evidence="1">
    <location>
        <begin position="1"/>
        <end position="29"/>
    </location>
</feature>
<keyword evidence="4" id="KW-1185">Reference proteome</keyword>